<keyword evidence="1" id="KW-0805">Transcription regulation</keyword>
<dbReference type="SUPFAM" id="SSF46689">
    <property type="entry name" value="Homeodomain-like"/>
    <property type="match status" value="1"/>
</dbReference>
<dbReference type="PANTHER" id="PTHR43280:SF32">
    <property type="entry name" value="TRANSCRIPTIONAL REGULATORY PROTEIN"/>
    <property type="match status" value="1"/>
</dbReference>
<gene>
    <name evidence="5" type="ORF">WNY58_13235</name>
</gene>
<dbReference type="InterPro" id="IPR009057">
    <property type="entry name" value="Homeodomain-like_sf"/>
</dbReference>
<dbReference type="PANTHER" id="PTHR43280">
    <property type="entry name" value="ARAC-FAMILY TRANSCRIPTIONAL REGULATOR"/>
    <property type="match status" value="1"/>
</dbReference>
<evidence type="ECO:0000313" key="5">
    <source>
        <dbReference type="EMBL" id="MEM5537354.1"/>
    </source>
</evidence>
<dbReference type="InterPro" id="IPR020449">
    <property type="entry name" value="Tscrpt_reg_AraC-type_HTH"/>
</dbReference>
<evidence type="ECO:0000313" key="6">
    <source>
        <dbReference type="Proteomes" id="UP001449225"/>
    </source>
</evidence>
<keyword evidence="6" id="KW-1185">Reference proteome</keyword>
<dbReference type="Proteomes" id="UP001449225">
    <property type="component" value="Unassembled WGS sequence"/>
</dbReference>
<dbReference type="Gene3D" id="1.10.10.60">
    <property type="entry name" value="Homeodomain-like"/>
    <property type="match status" value="1"/>
</dbReference>
<name>A0ABU9TUG3_9GAMM</name>
<dbReference type="PROSITE" id="PS01124">
    <property type="entry name" value="HTH_ARAC_FAMILY_2"/>
    <property type="match status" value="1"/>
</dbReference>
<sequence length="289" mass="33061">MEKIRQTSFENKQLTALGVEPIRLADIRAKLPNVAERPEFYILFLVTAGRGKHKVDFVEYALSSGSLVFIRPGQVQEWSDYAELDGEVVLIDPRSLPHGDRLYAADSNLLALDRWQNCTVLPRAVNDDVLDALRRLRRDFTQFDGSSLDIALVRHEVLSILLRLARWQGQLTTMARVPGRAQKTYRLFIQLLEQQYADQHSLHYYAQRLGYAQSTLSRACLKYEGVSAKVVIDRRIALEAQRMLAHSRASVAEVGFYLGFSETTNFIKFFRRVLGVTPSVFQRRSRVEA</sequence>
<dbReference type="PRINTS" id="PR00032">
    <property type="entry name" value="HTHARAC"/>
</dbReference>
<evidence type="ECO:0000256" key="3">
    <source>
        <dbReference type="ARBA" id="ARBA00023163"/>
    </source>
</evidence>
<reference evidence="5 6" key="1">
    <citation type="submission" date="2024-03" db="EMBL/GenBank/DDBJ databases">
        <title>Community enrichment and isolation of bacterial strains for fucoidan degradation.</title>
        <authorList>
            <person name="Sichert A."/>
        </authorList>
    </citation>
    <scope>NUCLEOTIDE SEQUENCE [LARGE SCALE GENOMIC DNA]</scope>
    <source>
        <strain evidence="5 6">AS76</strain>
    </source>
</reference>
<evidence type="ECO:0000256" key="1">
    <source>
        <dbReference type="ARBA" id="ARBA00023015"/>
    </source>
</evidence>
<dbReference type="RefSeq" id="WP_342854762.1">
    <property type="nucleotide sequence ID" value="NZ_JBBMRA010000013.1"/>
</dbReference>
<dbReference type="EMBL" id="JBBMRA010000013">
    <property type="protein sequence ID" value="MEM5537354.1"/>
    <property type="molecule type" value="Genomic_DNA"/>
</dbReference>
<evidence type="ECO:0000259" key="4">
    <source>
        <dbReference type="PROSITE" id="PS01124"/>
    </source>
</evidence>
<evidence type="ECO:0000256" key="2">
    <source>
        <dbReference type="ARBA" id="ARBA00023125"/>
    </source>
</evidence>
<dbReference type="SUPFAM" id="SSF51215">
    <property type="entry name" value="Regulatory protein AraC"/>
    <property type="match status" value="1"/>
</dbReference>
<dbReference type="SMART" id="SM00342">
    <property type="entry name" value="HTH_ARAC"/>
    <property type="match status" value="1"/>
</dbReference>
<keyword evidence="2" id="KW-0238">DNA-binding</keyword>
<dbReference type="InterPro" id="IPR037923">
    <property type="entry name" value="HTH-like"/>
</dbReference>
<keyword evidence="3" id="KW-0804">Transcription</keyword>
<dbReference type="InterPro" id="IPR018060">
    <property type="entry name" value="HTH_AraC"/>
</dbReference>
<comment type="caution">
    <text evidence="5">The sequence shown here is derived from an EMBL/GenBank/DDBJ whole genome shotgun (WGS) entry which is preliminary data.</text>
</comment>
<proteinExistence type="predicted"/>
<dbReference type="Pfam" id="PF12833">
    <property type="entry name" value="HTH_18"/>
    <property type="match status" value="1"/>
</dbReference>
<feature type="domain" description="HTH araC/xylS-type" evidence="4">
    <location>
        <begin position="186"/>
        <end position="284"/>
    </location>
</feature>
<protein>
    <submittedName>
        <fullName evidence="5">AraC family transcriptional regulator</fullName>
    </submittedName>
</protein>
<organism evidence="5 6">
    <name type="scientific">Neptuniibacter pectenicola</name>
    <dbReference type="NCBI Taxonomy" id="1806669"/>
    <lineage>
        <taxon>Bacteria</taxon>
        <taxon>Pseudomonadati</taxon>
        <taxon>Pseudomonadota</taxon>
        <taxon>Gammaproteobacteria</taxon>
        <taxon>Oceanospirillales</taxon>
        <taxon>Oceanospirillaceae</taxon>
        <taxon>Neptuniibacter</taxon>
    </lineage>
</organism>
<accession>A0ABU9TUG3</accession>